<feature type="transmembrane region" description="Helical" evidence="1">
    <location>
        <begin position="102"/>
        <end position="120"/>
    </location>
</feature>
<evidence type="ECO:0000256" key="1">
    <source>
        <dbReference type="SAM" id="Phobius"/>
    </source>
</evidence>
<dbReference type="SUPFAM" id="SSF50182">
    <property type="entry name" value="Sm-like ribonucleoproteins"/>
    <property type="match status" value="1"/>
</dbReference>
<organism evidence="3 4">
    <name type="scientific">Candidatus Nanohalococcus occultus</name>
    <dbReference type="NCBI Taxonomy" id="2978047"/>
    <lineage>
        <taxon>Archaea</taxon>
        <taxon>Candidatus Nanohalarchaeota</taxon>
        <taxon>Candidatus Nanohalarchaeota incertae sedis</taxon>
        <taxon>Candidatus Nanohalococcus</taxon>
    </lineage>
</organism>
<dbReference type="Pfam" id="PF00924">
    <property type="entry name" value="MS_channel_2nd"/>
    <property type="match status" value="1"/>
</dbReference>
<dbReference type="GeneID" id="90590304"/>
<keyword evidence="1" id="KW-0472">Membrane</keyword>
<sequence length="503" mass="55832">MADFLTAILGLELANDVFTRVLVSLIILVVGHLGVRLSKVLAKKLWIAPKEFSKKEVEDRLETVQYTGYILDAGVITAALLYLNKGLTSNLSSDLADSLPELMSVILIGVLGFIAINLSIKAGKEFFEAIGTTAYFKEIGMTENTLDIIAGAVKAFLYLILLQILLNQLSVGDTFIAELVTASSWAFALMLAALLFWGLKDLFTNTAAGLYLKNSRMVRPGEEVKLGDETGEIKKVSLFSTEVTTDKGYTLLKPNKAIMDSEIRFKRTKNDLETLEDIKSYFVSQSGEGSGPAVMEMALDVFGYQASQERLAKDAEDRESLMQAVENVTNNEVKTGYVEKEKITKLGDELKAWFNDGALVAITLDKEEVIPEGEGRYILGIGVEENEVLIIDPSRSSGGVYFIEQSNLIEAMTDDDGYTVVAPNGTTAYWRIKKDLLYSDKTYYDELSKTLEARLNKMIRQGRIMKQVMPSSVREYVDDWRSGKYASRVWKPTGGENETSEDE</sequence>
<gene>
    <name evidence="3" type="primary">mscS3</name>
    <name evidence="3" type="ORF">SVXNc_0867</name>
</gene>
<dbReference type="InterPro" id="IPR010920">
    <property type="entry name" value="LSM_dom_sf"/>
</dbReference>
<accession>A0ABY8CF84</accession>
<evidence type="ECO:0000259" key="2">
    <source>
        <dbReference type="Pfam" id="PF00924"/>
    </source>
</evidence>
<feature type="transmembrane region" description="Helical" evidence="1">
    <location>
        <begin position="175"/>
        <end position="197"/>
    </location>
</feature>
<dbReference type="RefSeq" id="WP_347721705.1">
    <property type="nucleotide sequence ID" value="NZ_CP104395.1"/>
</dbReference>
<evidence type="ECO:0000313" key="3">
    <source>
        <dbReference type="EMBL" id="WEL19874.1"/>
    </source>
</evidence>
<reference evidence="3 4" key="1">
    <citation type="submission" date="2022-09" db="EMBL/GenBank/DDBJ databases">
        <title>Xylan utilization by haloarchaea-nanohaloarchaea associations.</title>
        <authorList>
            <person name="Yakimov M."/>
        </authorList>
    </citation>
    <scope>NUCLEOTIDE SEQUENCE [LARGE SCALE GENOMIC DNA]</scope>
    <source>
        <strain evidence="3 4">SVXNc</strain>
    </source>
</reference>
<feature type="transmembrane region" description="Helical" evidence="1">
    <location>
        <begin position="146"/>
        <end position="169"/>
    </location>
</feature>
<keyword evidence="1" id="KW-0812">Transmembrane</keyword>
<protein>
    <submittedName>
        <fullName evidence="3">Small-conductance mechanosensitive channel</fullName>
    </submittedName>
</protein>
<name>A0ABY8CF84_9ARCH</name>
<dbReference type="PANTHER" id="PTHR30221">
    <property type="entry name" value="SMALL-CONDUCTANCE MECHANOSENSITIVE CHANNEL"/>
    <property type="match status" value="1"/>
</dbReference>
<dbReference type="EMBL" id="CP104395">
    <property type="protein sequence ID" value="WEL19874.1"/>
    <property type="molecule type" value="Genomic_DNA"/>
</dbReference>
<evidence type="ECO:0000313" key="4">
    <source>
        <dbReference type="Proteomes" id="UP001218034"/>
    </source>
</evidence>
<feature type="domain" description="Mechanosensitive ion channel MscS" evidence="2">
    <location>
        <begin position="201"/>
        <end position="263"/>
    </location>
</feature>
<proteinExistence type="predicted"/>
<dbReference type="Proteomes" id="UP001218034">
    <property type="component" value="Chromosome"/>
</dbReference>
<feature type="transmembrane region" description="Helical" evidence="1">
    <location>
        <begin position="21"/>
        <end position="42"/>
    </location>
</feature>
<keyword evidence="1" id="KW-1133">Transmembrane helix</keyword>
<feature type="transmembrane region" description="Helical" evidence="1">
    <location>
        <begin position="63"/>
        <end position="82"/>
    </location>
</feature>
<dbReference type="InterPro" id="IPR006685">
    <property type="entry name" value="MscS_channel_2nd"/>
</dbReference>
<dbReference type="PANTHER" id="PTHR30221:SF1">
    <property type="entry name" value="SMALL-CONDUCTANCE MECHANOSENSITIVE CHANNEL"/>
    <property type="match status" value="1"/>
</dbReference>
<dbReference type="InterPro" id="IPR045275">
    <property type="entry name" value="MscS_archaea/bacteria_type"/>
</dbReference>
<keyword evidence="4" id="KW-1185">Reference proteome</keyword>